<dbReference type="OrthoDB" id="8457199at2"/>
<accession>A0A1H8T546</accession>
<organism evidence="1 2">
    <name type="scientific">Rhodopseudomonas pseudopalustris</name>
    <dbReference type="NCBI Taxonomy" id="1513892"/>
    <lineage>
        <taxon>Bacteria</taxon>
        <taxon>Pseudomonadati</taxon>
        <taxon>Pseudomonadota</taxon>
        <taxon>Alphaproteobacteria</taxon>
        <taxon>Hyphomicrobiales</taxon>
        <taxon>Nitrobacteraceae</taxon>
        <taxon>Rhodopseudomonas</taxon>
    </lineage>
</organism>
<dbReference type="RefSeq" id="WP_139202637.1">
    <property type="nucleotide sequence ID" value="NZ_FODT01000005.1"/>
</dbReference>
<reference evidence="2" key="1">
    <citation type="submission" date="2016-10" db="EMBL/GenBank/DDBJ databases">
        <authorList>
            <person name="Varghese N."/>
            <person name="Submissions S."/>
        </authorList>
    </citation>
    <scope>NUCLEOTIDE SEQUENCE [LARGE SCALE GENOMIC DNA]</scope>
    <source>
        <strain evidence="2">DSM 123</strain>
    </source>
</reference>
<dbReference type="EMBL" id="FODT01000005">
    <property type="protein sequence ID" value="SEO85638.1"/>
    <property type="molecule type" value="Genomic_DNA"/>
</dbReference>
<name>A0A1H8T546_9BRAD</name>
<dbReference type="Proteomes" id="UP000199615">
    <property type="component" value="Unassembled WGS sequence"/>
</dbReference>
<evidence type="ECO:0000313" key="2">
    <source>
        <dbReference type="Proteomes" id="UP000199615"/>
    </source>
</evidence>
<keyword evidence="2" id="KW-1185">Reference proteome</keyword>
<sequence>MLGNCIFRNPATLQGTFDRGSLCEALLFFERAHLLIDLATLSHMAQDNFLDDLIILLKDGRLTGNYSPQAAVMHTNNENGIREHFFTVVRFGGDQSNPKMRNPELLEQQLQRQWNDKSKARRYFRQLADLITFDDLGDNGVPTLGRSDLCDPQIAKQVATMALLRHGVPPQEISFSKIDVLPLGDFKFAISTDIDFDRLRRFIPEADRAEFGPHYLFPAISDARFDVGLAATHNAAFVGNEQNQLIVSMILNRSLGGSFNSQKACREIYDFISLSVPSIREVINSNERSTAEFIKLLANADSFRGWMAKQNPNADLVKEMLREKARESWLDSLPVKAMRFGLFNGAGAVADVVFPGASVATGLVDSFLVERLGMKWRPHFFVENHLKGFLDKEQTA</sequence>
<evidence type="ECO:0000313" key="1">
    <source>
        <dbReference type="EMBL" id="SEO85638.1"/>
    </source>
</evidence>
<dbReference type="AlphaFoldDB" id="A0A1H8T546"/>
<proteinExistence type="predicted"/>
<gene>
    <name evidence="1" type="ORF">SAMN05444123_105211</name>
</gene>
<protein>
    <submittedName>
        <fullName evidence="1">Uncharacterized protein</fullName>
    </submittedName>
</protein>